<protein>
    <recommendedName>
        <fullName evidence="1">diguanylate cyclase</fullName>
        <ecNumber evidence="1">2.7.7.65</ecNumber>
    </recommendedName>
</protein>
<dbReference type="Gene3D" id="3.30.70.270">
    <property type="match status" value="1"/>
</dbReference>
<organism evidence="5 6">
    <name type="scientific">Duganella radicis</name>
    <dbReference type="NCBI Taxonomy" id="551988"/>
    <lineage>
        <taxon>Bacteria</taxon>
        <taxon>Pseudomonadati</taxon>
        <taxon>Pseudomonadota</taxon>
        <taxon>Betaproteobacteria</taxon>
        <taxon>Burkholderiales</taxon>
        <taxon>Oxalobacteraceae</taxon>
        <taxon>Telluria group</taxon>
        <taxon>Duganella</taxon>
    </lineage>
</organism>
<proteinExistence type="predicted"/>
<evidence type="ECO:0000313" key="5">
    <source>
        <dbReference type="EMBL" id="MTV36263.1"/>
    </source>
</evidence>
<dbReference type="Proteomes" id="UP000475582">
    <property type="component" value="Unassembled WGS sequence"/>
</dbReference>
<keyword evidence="3" id="KW-0812">Transmembrane</keyword>
<dbReference type="SUPFAM" id="SSF55073">
    <property type="entry name" value="Nucleotide cyclase"/>
    <property type="match status" value="1"/>
</dbReference>
<dbReference type="EMBL" id="WNKY01000001">
    <property type="protein sequence ID" value="MTV36263.1"/>
    <property type="molecule type" value="Genomic_DNA"/>
</dbReference>
<evidence type="ECO:0000313" key="6">
    <source>
        <dbReference type="Proteomes" id="UP000475582"/>
    </source>
</evidence>
<accession>A0A6L6PBP7</accession>
<name>A0A6L6PBP7_9BURK</name>
<dbReference type="InterPro" id="IPR029787">
    <property type="entry name" value="Nucleotide_cyclase"/>
</dbReference>
<dbReference type="GO" id="GO:1902201">
    <property type="term" value="P:negative regulation of bacterial-type flagellum-dependent cell motility"/>
    <property type="evidence" value="ECO:0007669"/>
    <property type="project" value="TreeGrafter"/>
</dbReference>
<dbReference type="PANTHER" id="PTHR45138">
    <property type="entry name" value="REGULATORY COMPONENTS OF SENSORY TRANSDUCTION SYSTEM"/>
    <property type="match status" value="1"/>
</dbReference>
<evidence type="ECO:0000259" key="4">
    <source>
        <dbReference type="PROSITE" id="PS50887"/>
    </source>
</evidence>
<dbReference type="AlphaFoldDB" id="A0A6L6PBP7"/>
<dbReference type="Pfam" id="PF00990">
    <property type="entry name" value="GGDEF"/>
    <property type="match status" value="1"/>
</dbReference>
<dbReference type="InterPro" id="IPR000160">
    <property type="entry name" value="GGDEF_dom"/>
</dbReference>
<dbReference type="GO" id="GO:0052621">
    <property type="term" value="F:diguanylate cyclase activity"/>
    <property type="evidence" value="ECO:0007669"/>
    <property type="project" value="UniProtKB-EC"/>
</dbReference>
<evidence type="ECO:0000256" key="2">
    <source>
        <dbReference type="ARBA" id="ARBA00034247"/>
    </source>
</evidence>
<dbReference type="GO" id="GO:0005886">
    <property type="term" value="C:plasma membrane"/>
    <property type="evidence" value="ECO:0007669"/>
    <property type="project" value="TreeGrafter"/>
</dbReference>
<dbReference type="EC" id="2.7.7.65" evidence="1"/>
<dbReference type="InterPro" id="IPR050469">
    <property type="entry name" value="Diguanylate_Cyclase"/>
</dbReference>
<reference evidence="5 6" key="1">
    <citation type="submission" date="2019-11" db="EMBL/GenBank/DDBJ databases">
        <title>Type strains purchased from KCTC, JCM and DSMZ.</title>
        <authorList>
            <person name="Lu H."/>
        </authorList>
    </citation>
    <scope>NUCLEOTIDE SEQUENCE [LARGE SCALE GENOMIC DNA]</scope>
    <source>
        <strain evidence="5 6">KCTC 22382</strain>
    </source>
</reference>
<comment type="catalytic activity">
    <reaction evidence="2">
        <text>2 GTP = 3',3'-c-di-GMP + 2 diphosphate</text>
        <dbReference type="Rhea" id="RHEA:24898"/>
        <dbReference type="ChEBI" id="CHEBI:33019"/>
        <dbReference type="ChEBI" id="CHEBI:37565"/>
        <dbReference type="ChEBI" id="CHEBI:58805"/>
        <dbReference type="EC" id="2.7.7.65"/>
    </reaction>
</comment>
<dbReference type="NCBIfam" id="TIGR00254">
    <property type="entry name" value="GGDEF"/>
    <property type="match status" value="1"/>
</dbReference>
<dbReference type="PROSITE" id="PS50887">
    <property type="entry name" value="GGDEF"/>
    <property type="match status" value="1"/>
</dbReference>
<dbReference type="PANTHER" id="PTHR45138:SF9">
    <property type="entry name" value="DIGUANYLATE CYCLASE DGCM-RELATED"/>
    <property type="match status" value="1"/>
</dbReference>
<comment type="caution">
    <text evidence="5">The sequence shown here is derived from an EMBL/GenBank/DDBJ whole genome shotgun (WGS) entry which is preliminary data.</text>
</comment>
<keyword evidence="6" id="KW-1185">Reference proteome</keyword>
<gene>
    <name evidence="5" type="ORF">GM676_01540</name>
</gene>
<keyword evidence="3" id="KW-1133">Transmembrane helix</keyword>
<evidence type="ECO:0000256" key="1">
    <source>
        <dbReference type="ARBA" id="ARBA00012528"/>
    </source>
</evidence>
<feature type="domain" description="GGDEF" evidence="4">
    <location>
        <begin position="99"/>
        <end position="127"/>
    </location>
</feature>
<dbReference type="GO" id="GO:0043709">
    <property type="term" value="P:cell adhesion involved in single-species biofilm formation"/>
    <property type="evidence" value="ECO:0007669"/>
    <property type="project" value="TreeGrafter"/>
</dbReference>
<keyword evidence="3" id="KW-0472">Membrane</keyword>
<feature type="transmembrane region" description="Helical" evidence="3">
    <location>
        <begin position="27"/>
        <end position="46"/>
    </location>
</feature>
<sequence length="127" mass="14443">MGARYRRQRAGHYPRALPGLRADAGHGYLAVDFFFALFGFVIGYAYDDRWRSISGVKRRLIRLHPMIIVGRLIDPSTGLYNRRHFQDYMASLQPPADDTVGALFLLDVDHFKHVNDTYGHAAGHGQK</sequence>
<evidence type="ECO:0000256" key="3">
    <source>
        <dbReference type="SAM" id="Phobius"/>
    </source>
</evidence>
<dbReference type="InterPro" id="IPR043128">
    <property type="entry name" value="Rev_trsase/Diguanyl_cyclase"/>
</dbReference>